<dbReference type="PANTHER" id="PTHR43877:SF2">
    <property type="entry name" value="AMINOALKYLPHOSPHONATE N-ACETYLTRANSFERASE-RELATED"/>
    <property type="match status" value="1"/>
</dbReference>
<name>A0AAE3N463_9HYPH</name>
<feature type="domain" description="N-acetyltransferase" evidence="3">
    <location>
        <begin position="7"/>
        <end position="157"/>
    </location>
</feature>
<evidence type="ECO:0000259" key="3">
    <source>
        <dbReference type="PROSITE" id="PS51186"/>
    </source>
</evidence>
<reference evidence="4" key="1">
    <citation type="submission" date="2022-07" db="EMBL/GenBank/DDBJ databases">
        <title>Ectorhizobium quercum gen.nov., sp. nov.</title>
        <authorList>
            <person name="Ma T."/>
            <person name="Li Y."/>
        </authorList>
    </citation>
    <scope>NUCLEOTIDE SEQUENCE</scope>
    <source>
        <strain evidence="4">BDR2-2</strain>
    </source>
</reference>
<evidence type="ECO:0000256" key="1">
    <source>
        <dbReference type="ARBA" id="ARBA00022679"/>
    </source>
</evidence>
<dbReference type="InterPro" id="IPR000182">
    <property type="entry name" value="GNAT_dom"/>
</dbReference>
<dbReference type="CDD" id="cd04301">
    <property type="entry name" value="NAT_SF"/>
    <property type="match status" value="1"/>
</dbReference>
<dbReference type="AlphaFoldDB" id="A0AAE3N463"/>
<dbReference type="PROSITE" id="PS51186">
    <property type="entry name" value="GNAT"/>
    <property type="match status" value="1"/>
</dbReference>
<protein>
    <submittedName>
        <fullName evidence="4">GNAT family N-acetyltransferase</fullName>
    </submittedName>
</protein>
<dbReference type="InterPro" id="IPR050832">
    <property type="entry name" value="Bact_Acetyltransf"/>
</dbReference>
<evidence type="ECO:0000313" key="5">
    <source>
        <dbReference type="Proteomes" id="UP001208771"/>
    </source>
</evidence>
<sequence>MTEIAIIQSSPLAPEAEPLLEGLILEYDGRYGAASRPGGARAEIGRYPAHAFSPPLGNFLLIRRGGETVAGGAFMSHDDETVEIKRIWTRDDQRRQGLARKVMQALEENAAALGYTRAYLTTGFRQPEAVGLYIAIGYRPLFDVTADPAFYRSLPFEKYIGARAGETGSTPVLPPAASFDEATARTSAIKAAQAEKIAARLALHRAAE</sequence>
<dbReference type="Proteomes" id="UP001208771">
    <property type="component" value="Unassembled WGS sequence"/>
</dbReference>
<accession>A0AAE3N463</accession>
<dbReference type="PANTHER" id="PTHR43877">
    <property type="entry name" value="AMINOALKYLPHOSPHONATE N-ACETYLTRANSFERASE-RELATED-RELATED"/>
    <property type="match status" value="1"/>
</dbReference>
<dbReference type="EMBL" id="JANFPI010000010">
    <property type="protein sequence ID" value="MCX8999657.1"/>
    <property type="molecule type" value="Genomic_DNA"/>
</dbReference>
<keyword evidence="1" id="KW-0808">Transferase</keyword>
<dbReference type="GO" id="GO:0016747">
    <property type="term" value="F:acyltransferase activity, transferring groups other than amino-acyl groups"/>
    <property type="evidence" value="ECO:0007669"/>
    <property type="project" value="InterPro"/>
</dbReference>
<organism evidence="4 5">
    <name type="scientific">Ectorhizobium quercum</name>
    <dbReference type="NCBI Taxonomy" id="2965071"/>
    <lineage>
        <taxon>Bacteria</taxon>
        <taxon>Pseudomonadati</taxon>
        <taxon>Pseudomonadota</taxon>
        <taxon>Alphaproteobacteria</taxon>
        <taxon>Hyphomicrobiales</taxon>
        <taxon>Rhizobiaceae</taxon>
        <taxon>Ectorhizobium</taxon>
    </lineage>
</organism>
<evidence type="ECO:0000256" key="2">
    <source>
        <dbReference type="ARBA" id="ARBA00023315"/>
    </source>
</evidence>
<dbReference type="Gene3D" id="3.40.630.30">
    <property type="match status" value="1"/>
</dbReference>
<comment type="caution">
    <text evidence="4">The sequence shown here is derived from an EMBL/GenBank/DDBJ whole genome shotgun (WGS) entry which is preliminary data.</text>
</comment>
<gene>
    <name evidence="4" type="ORF">NOF55_21355</name>
</gene>
<dbReference type="Pfam" id="PF00583">
    <property type="entry name" value="Acetyltransf_1"/>
    <property type="match status" value="1"/>
</dbReference>
<dbReference type="RefSeq" id="WP_306413155.1">
    <property type="nucleotide sequence ID" value="NZ_JANFPI010000010.1"/>
</dbReference>
<dbReference type="SUPFAM" id="SSF55729">
    <property type="entry name" value="Acyl-CoA N-acyltransferases (Nat)"/>
    <property type="match status" value="1"/>
</dbReference>
<proteinExistence type="predicted"/>
<keyword evidence="5" id="KW-1185">Reference proteome</keyword>
<keyword evidence="2" id="KW-0012">Acyltransferase</keyword>
<evidence type="ECO:0000313" key="4">
    <source>
        <dbReference type="EMBL" id="MCX8999657.1"/>
    </source>
</evidence>
<dbReference type="InterPro" id="IPR016181">
    <property type="entry name" value="Acyl_CoA_acyltransferase"/>
</dbReference>